<organism evidence="2 3">
    <name type="scientific">Pseudomonas gingeri</name>
    <dbReference type="NCBI Taxonomy" id="117681"/>
    <lineage>
        <taxon>Bacteria</taxon>
        <taxon>Pseudomonadati</taxon>
        <taxon>Pseudomonadota</taxon>
        <taxon>Gammaproteobacteria</taxon>
        <taxon>Pseudomonadales</taxon>
        <taxon>Pseudomonadaceae</taxon>
        <taxon>Pseudomonas</taxon>
    </lineage>
</organism>
<dbReference type="PANTHER" id="PTHR48079">
    <property type="entry name" value="PROTEIN YEEZ"/>
    <property type="match status" value="1"/>
</dbReference>
<name>A0A7Y7XHJ6_9PSED</name>
<dbReference type="Proteomes" id="UP000539985">
    <property type="component" value="Unassembled WGS sequence"/>
</dbReference>
<proteinExistence type="predicted"/>
<evidence type="ECO:0000313" key="2">
    <source>
        <dbReference type="EMBL" id="NWC00029.1"/>
    </source>
</evidence>
<sequence length="324" mass="35873">MNTQRMALVLGATGGIGGEVARQLVARGWRVKALQRSPEALKKPDSRFEWLRGDAMVEQDVVSAAQGASLIVHAVNPAGYHNWAGLVLPMIDNSIAAARASGARILLPGTVYNYGPDVFPVWSEAAAQHPTTRKGEIRVELERRLKVVAGEGVRTLIVRSGDYFGSSHANTWFASCLVKPGRRLRAIRYPGESGIGHQWAYMPDVAQTMICLLEQEERLATFATFNMRGHWDADGTRMVSTLLRMGGYANVAVRSFPWWAIPLIAPFSEMLREVKEMRYLWQQPLRMDNQQLLSVLGHEPHTPWDEAVRATLVAMGCVSGAGKR</sequence>
<protein>
    <submittedName>
        <fullName evidence="2">SDR family NAD(P)-dependent oxidoreductase</fullName>
    </submittedName>
</protein>
<dbReference type="InterPro" id="IPR051783">
    <property type="entry name" value="NAD(P)-dependent_oxidoreduct"/>
</dbReference>
<dbReference type="InterPro" id="IPR036291">
    <property type="entry name" value="NAD(P)-bd_dom_sf"/>
</dbReference>
<dbReference type="SUPFAM" id="SSF51735">
    <property type="entry name" value="NAD(P)-binding Rossmann-fold domains"/>
    <property type="match status" value="1"/>
</dbReference>
<evidence type="ECO:0000259" key="1">
    <source>
        <dbReference type="Pfam" id="PF13460"/>
    </source>
</evidence>
<feature type="domain" description="NAD(P)-binding" evidence="1">
    <location>
        <begin position="11"/>
        <end position="133"/>
    </location>
</feature>
<dbReference type="AlphaFoldDB" id="A0A7Y7XHJ6"/>
<dbReference type="RefSeq" id="WP_177105513.1">
    <property type="nucleotide sequence ID" value="NZ_JACAQB010000028.1"/>
</dbReference>
<dbReference type="EMBL" id="JACAQB010000028">
    <property type="protein sequence ID" value="NWC00029.1"/>
    <property type="molecule type" value="Genomic_DNA"/>
</dbReference>
<dbReference type="Gene3D" id="3.40.50.720">
    <property type="entry name" value="NAD(P)-binding Rossmann-like Domain"/>
    <property type="match status" value="1"/>
</dbReference>
<dbReference type="PANTHER" id="PTHR48079:SF6">
    <property type="entry name" value="NAD(P)-BINDING DOMAIN-CONTAINING PROTEIN-RELATED"/>
    <property type="match status" value="1"/>
</dbReference>
<dbReference type="Pfam" id="PF13460">
    <property type="entry name" value="NAD_binding_10"/>
    <property type="match status" value="1"/>
</dbReference>
<evidence type="ECO:0000313" key="3">
    <source>
        <dbReference type="Proteomes" id="UP000539985"/>
    </source>
</evidence>
<dbReference type="GO" id="GO:0005737">
    <property type="term" value="C:cytoplasm"/>
    <property type="evidence" value="ECO:0007669"/>
    <property type="project" value="TreeGrafter"/>
</dbReference>
<comment type="caution">
    <text evidence="2">The sequence shown here is derived from an EMBL/GenBank/DDBJ whole genome shotgun (WGS) entry which is preliminary data.</text>
</comment>
<reference evidence="2 3" key="1">
    <citation type="submission" date="2020-04" db="EMBL/GenBank/DDBJ databases">
        <title>Molecular characterization of pseudomonads from Agaricus bisporus reveal novel blotch 2 pathogens in Western Europe.</title>
        <authorList>
            <person name="Taparia T."/>
            <person name="Krijger M."/>
            <person name="Haynes E."/>
            <person name="Elpinstone J.G."/>
            <person name="Noble R."/>
            <person name="Van Der Wolf J."/>
        </authorList>
    </citation>
    <scope>NUCLEOTIDE SEQUENCE [LARGE SCALE GENOMIC DNA]</scope>
    <source>
        <strain evidence="2 3">H7001</strain>
    </source>
</reference>
<dbReference type="GO" id="GO:0004029">
    <property type="term" value="F:aldehyde dehydrogenase (NAD+) activity"/>
    <property type="evidence" value="ECO:0007669"/>
    <property type="project" value="TreeGrafter"/>
</dbReference>
<accession>A0A7Y7XHJ6</accession>
<dbReference type="InterPro" id="IPR016040">
    <property type="entry name" value="NAD(P)-bd_dom"/>
</dbReference>
<gene>
    <name evidence="2" type="ORF">HX882_29570</name>
</gene>